<keyword evidence="1" id="KW-0175">Coiled coil</keyword>
<evidence type="ECO:0000313" key="3">
    <source>
        <dbReference type="Proteomes" id="UP000324800"/>
    </source>
</evidence>
<name>A0A5J4UMK3_9EUKA</name>
<dbReference type="EMBL" id="SNRW01014186">
    <property type="protein sequence ID" value="KAA6371749.1"/>
    <property type="molecule type" value="Genomic_DNA"/>
</dbReference>
<comment type="caution">
    <text evidence="2">The sequence shown here is derived from an EMBL/GenBank/DDBJ whole genome shotgun (WGS) entry which is preliminary data.</text>
</comment>
<reference evidence="2 3" key="1">
    <citation type="submission" date="2019-03" db="EMBL/GenBank/DDBJ databases">
        <title>Single cell metagenomics reveals metabolic interactions within the superorganism composed of flagellate Streblomastix strix and complex community of Bacteroidetes bacteria on its surface.</title>
        <authorList>
            <person name="Treitli S.C."/>
            <person name="Kolisko M."/>
            <person name="Husnik F."/>
            <person name="Keeling P."/>
            <person name="Hampl V."/>
        </authorList>
    </citation>
    <scope>NUCLEOTIDE SEQUENCE [LARGE SCALE GENOMIC DNA]</scope>
    <source>
        <strain evidence="2">ST1C</strain>
    </source>
</reference>
<feature type="non-terminal residue" evidence="2">
    <location>
        <position position="182"/>
    </location>
</feature>
<evidence type="ECO:0000313" key="2">
    <source>
        <dbReference type="EMBL" id="KAA6371749.1"/>
    </source>
</evidence>
<gene>
    <name evidence="2" type="ORF">EZS28_032725</name>
</gene>
<sequence length="182" mass="20379">MDEGNIILLQNNNIINQQPNEPNLLYLPRPDLENQQNNPNGALAQLKQLADQGITSPQDKVIKDRLAVATKIMEQYYGKKASELDPTGERATKHQKQQLEEMEDDCLSLEINKRSSKEKSGALDPEFETQQCRLAVSAQRASATALHAMALEDYKSSTMWTLHANHIARIIAGENQARLETA</sequence>
<protein>
    <submittedName>
        <fullName evidence="2">Uncharacterized protein</fullName>
    </submittedName>
</protein>
<organism evidence="2 3">
    <name type="scientific">Streblomastix strix</name>
    <dbReference type="NCBI Taxonomy" id="222440"/>
    <lineage>
        <taxon>Eukaryota</taxon>
        <taxon>Metamonada</taxon>
        <taxon>Preaxostyla</taxon>
        <taxon>Oxymonadida</taxon>
        <taxon>Streblomastigidae</taxon>
        <taxon>Streblomastix</taxon>
    </lineage>
</organism>
<dbReference type="Proteomes" id="UP000324800">
    <property type="component" value="Unassembled WGS sequence"/>
</dbReference>
<proteinExistence type="predicted"/>
<evidence type="ECO:0000256" key="1">
    <source>
        <dbReference type="SAM" id="Coils"/>
    </source>
</evidence>
<feature type="coiled-coil region" evidence="1">
    <location>
        <begin position="92"/>
        <end position="119"/>
    </location>
</feature>
<dbReference type="AlphaFoldDB" id="A0A5J4UMK3"/>
<accession>A0A5J4UMK3</accession>